<evidence type="ECO:0000313" key="13">
    <source>
        <dbReference type="Proteomes" id="UP000277671"/>
    </source>
</evidence>
<protein>
    <recommendedName>
        <fullName evidence="6">NADP-dependent 3-hydroxy acid dehydrogenase YdfG</fullName>
        <ecNumber evidence="4">1.1.1.298</ecNumber>
        <ecNumber evidence="5">1.1.1.381</ecNumber>
    </recommendedName>
    <alternativeName>
        <fullName evidence="8">L-allo-threonine dehydrogenase</fullName>
    </alternativeName>
    <alternativeName>
        <fullName evidence="7">Malonic semialdehyde reductase</fullName>
    </alternativeName>
</protein>
<evidence type="ECO:0000256" key="4">
    <source>
        <dbReference type="ARBA" id="ARBA00044050"/>
    </source>
</evidence>
<dbReference type="InterPro" id="IPR002347">
    <property type="entry name" value="SDR_fam"/>
</dbReference>
<evidence type="ECO:0000256" key="1">
    <source>
        <dbReference type="ARBA" id="ARBA00006484"/>
    </source>
</evidence>
<dbReference type="Proteomes" id="UP000277671">
    <property type="component" value="Unassembled WGS sequence"/>
</dbReference>
<evidence type="ECO:0000256" key="9">
    <source>
        <dbReference type="ARBA" id="ARBA00045650"/>
    </source>
</evidence>
<dbReference type="AlphaFoldDB" id="A0A495JPK4"/>
<dbReference type="InterPro" id="IPR020904">
    <property type="entry name" value="Sc_DH/Rdtase_CS"/>
</dbReference>
<comment type="function">
    <text evidence="9">NADP-dependent dehydrogenase with broad substrate specificity acting on 3-hydroxy acids. Catalyzes the NADP-dependent oxidation of L-allo-threonine to L-2-amino-3-keto-butyrate, which is spontaneously decarboxylated into aminoacetone. Also acts on D-threonine, L-serine, D-serine, D-3-hydroxyisobutyrate, L-3-hydroxyisobutyrate, D-glycerate and L-glycerate. Able to catalyze the reduction of the malonic semialdehyde to 3-hydroxypropionic acid. YdfG is apparently supplementing RutE, the presumed malonic semialdehyde reductase involved in pyrimidine degradation since both are able to detoxify malonic semialdehyde.</text>
</comment>
<accession>A0A495JPK4</accession>
<evidence type="ECO:0000313" key="12">
    <source>
        <dbReference type="EMBL" id="RKR89989.1"/>
    </source>
</evidence>
<evidence type="ECO:0000256" key="5">
    <source>
        <dbReference type="ARBA" id="ARBA00044059"/>
    </source>
</evidence>
<dbReference type="EC" id="1.1.1.298" evidence="4"/>
<comment type="similarity">
    <text evidence="1 11">Belongs to the short-chain dehydrogenases/reductases (SDR) family.</text>
</comment>
<reference evidence="12 13" key="1">
    <citation type="submission" date="2018-10" db="EMBL/GenBank/DDBJ databases">
        <title>Sequencing the genomes of 1000 actinobacteria strains.</title>
        <authorList>
            <person name="Klenk H.-P."/>
        </authorList>
    </citation>
    <scope>NUCLEOTIDE SEQUENCE [LARGE SCALE GENOMIC DNA]</scope>
    <source>
        <strain evidence="12 13">DSM 45175</strain>
    </source>
</reference>
<gene>
    <name evidence="12" type="ORF">BDK92_4353</name>
</gene>
<dbReference type="RefSeq" id="WP_170208650.1">
    <property type="nucleotide sequence ID" value="NZ_RBKT01000001.1"/>
</dbReference>
<dbReference type="PRINTS" id="PR00081">
    <property type="entry name" value="GDHRDH"/>
</dbReference>
<dbReference type="PROSITE" id="PS00061">
    <property type="entry name" value="ADH_SHORT"/>
    <property type="match status" value="1"/>
</dbReference>
<comment type="catalytic activity">
    <reaction evidence="3">
        <text>L-allo-threonine + NADP(+) = aminoacetone + CO2 + NADPH</text>
        <dbReference type="Rhea" id="RHEA:43524"/>
        <dbReference type="ChEBI" id="CHEBI:16526"/>
        <dbReference type="ChEBI" id="CHEBI:57783"/>
        <dbReference type="ChEBI" id="CHEBI:58320"/>
        <dbReference type="ChEBI" id="CHEBI:58349"/>
        <dbReference type="ChEBI" id="CHEBI:58585"/>
        <dbReference type="EC" id="1.1.1.381"/>
    </reaction>
</comment>
<dbReference type="GO" id="GO:0035527">
    <property type="term" value="F:3-hydroxypropionate dehydrogenase (NADP+) activity"/>
    <property type="evidence" value="ECO:0007669"/>
    <property type="project" value="UniProtKB-EC"/>
</dbReference>
<sequence>MTTNAPKTAVITGASSPFGAAYARRFAERGYTPVLVGRDETRLNDVAEDITKQTGVTAEILVADLNAAEQLEKVAERLRTDESVEVLVNAAGAATFAPSPGFDPAATEQMITLNITAPTRLTTAVLPGLVQRARGTIVNVSSAMAFWVQPVSSVYSASKSYVLTFTQALQQELAGTGVTVHGVVPGAMPTRFWDGSGIPLAAFPDENVMAAEVAVDAALAGLDAGEAITIPSLVDTTNWEEYEKARGVLAPILSRNVPADRYRR</sequence>
<proteinExistence type="inferred from homology"/>
<keyword evidence="13" id="KW-1185">Reference proteome</keyword>
<dbReference type="Gene3D" id="3.40.50.720">
    <property type="entry name" value="NAD(P)-binding Rossmann-like Domain"/>
    <property type="match status" value="1"/>
</dbReference>
<dbReference type="PANTHER" id="PTHR43086">
    <property type="entry name" value="VERY-LONG-CHAIN 3-OXOOACYL-COA REDUCTASE"/>
    <property type="match status" value="1"/>
</dbReference>
<evidence type="ECO:0000256" key="7">
    <source>
        <dbReference type="ARBA" id="ARBA00044271"/>
    </source>
</evidence>
<dbReference type="InterPro" id="IPR036291">
    <property type="entry name" value="NAD(P)-bd_dom_sf"/>
</dbReference>
<name>A0A495JPK4_9ACTN</name>
<organism evidence="12 13">
    <name type="scientific">Micromonospora pisi</name>
    <dbReference type="NCBI Taxonomy" id="589240"/>
    <lineage>
        <taxon>Bacteria</taxon>
        <taxon>Bacillati</taxon>
        <taxon>Actinomycetota</taxon>
        <taxon>Actinomycetes</taxon>
        <taxon>Micromonosporales</taxon>
        <taxon>Micromonosporaceae</taxon>
        <taxon>Micromonospora</taxon>
    </lineage>
</organism>
<dbReference type="Pfam" id="PF00106">
    <property type="entry name" value="adh_short"/>
    <property type="match status" value="1"/>
</dbReference>
<evidence type="ECO:0000256" key="11">
    <source>
        <dbReference type="RuleBase" id="RU000363"/>
    </source>
</evidence>
<dbReference type="PANTHER" id="PTHR43086:SF3">
    <property type="entry name" value="NADP-DEPENDENT 3-HYDROXY ACID DEHYDROGENASE YDFG"/>
    <property type="match status" value="1"/>
</dbReference>
<comment type="caution">
    <text evidence="12">The sequence shown here is derived from an EMBL/GenBank/DDBJ whole genome shotgun (WGS) entry which is preliminary data.</text>
</comment>
<comment type="catalytic activity">
    <reaction evidence="10">
        <text>3-hydroxypropanoate + NADP(+) = 3-oxopropanoate + NADPH + H(+)</text>
        <dbReference type="Rhea" id="RHEA:26438"/>
        <dbReference type="ChEBI" id="CHEBI:15378"/>
        <dbReference type="ChEBI" id="CHEBI:16510"/>
        <dbReference type="ChEBI" id="CHEBI:33190"/>
        <dbReference type="ChEBI" id="CHEBI:57783"/>
        <dbReference type="ChEBI" id="CHEBI:58349"/>
        <dbReference type="EC" id="1.1.1.298"/>
    </reaction>
</comment>
<dbReference type="PIRSF" id="PIRSF000126">
    <property type="entry name" value="11-beta-HSD1"/>
    <property type="match status" value="1"/>
</dbReference>
<dbReference type="PRINTS" id="PR00080">
    <property type="entry name" value="SDRFAMILY"/>
</dbReference>
<evidence type="ECO:0000256" key="3">
    <source>
        <dbReference type="ARBA" id="ARBA00043812"/>
    </source>
</evidence>
<dbReference type="SUPFAM" id="SSF51735">
    <property type="entry name" value="NAD(P)-binding Rossmann-fold domains"/>
    <property type="match status" value="1"/>
</dbReference>
<dbReference type="EMBL" id="RBKT01000001">
    <property type="protein sequence ID" value="RKR89989.1"/>
    <property type="molecule type" value="Genomic_DNA"/>
</dbReference>
<evidence type="ECO:0000256" key="10">
    <source>
        <dbReference type="ARBA" id="ARBA00047274"/>
    </source>
</evidence>
<evidence type="ECO:0000256" key="2">
    <source>
        <dbReference type="ARBA" id="ARBA00023002"/>
    </source>
</evidence>
<keyword evidence="2" id="KW-0560">Oxidoreductase</keyword>
<evidence type="ECO:0000256" key="6">
    <source>
        <dbReference type="ARBA" id="ARBA00044065"/>
    </source>
</evidence>
<dbReference type="EC" id="1.1.1.381" evidence="5"/>
<evidence type="ECO:0000256" key="8">
    <source>
        <dbReference type="ARBA" id="ARBA00044349"/>
    </source>
</evidence>